<reference evidence="2 3" key="1">
    <citation type="journal article" date="2012" name="J. Bacteriol.">
        <title>Complete genome sequence of the broad-host-range strain Sinorhizobium fredii USDA257.</title>
        <authorList>
            <person name="Schuldes J."/>
            <person name="Rodriguez Orbegoso M."/>
            <person name="Schmeisser C."/>
            <person name="Krishnan H.B."/>
            <person name="Daniel R."/>
            <person name="Streit W.R."/>
        </authorList>
    </citation>
    <scope>NUCLEOTIDE SEQUENCE [LARGE SCALE GENOMIC DNA]</scope>
    <source>
        <strain evidence="2 3">USDA 257</strain>
    </source>
</reference>
<dbReference type="Proteomes" id="UP000006180">
    <property type="component" value="Chromosome"/>
</dbReference>
<protein>
    <recommendedName>
        <fullName evidence="4">Terminase</fullName>
    </recommendedName>
</protein>
<dbReference type="AlphaFoldDB" id="I3XDN7"/>
<feature type="transmembrane region" description="Helical" evidence="1">
    <location>
        <begin position="76"/>
        <end position="94"/>
    </location>
</feature>
<organism evidence="2 3">
    <name type="scientific">Sinorhizobium fredii (strain USDA 257)</name>
    <dbReference type="NCBI Taxonomy" id="1185652"/>
    <lineage>
        <taxon>Bacteria</taxon>
        <taxon>Pseudomonadati</taxon>
        <taxon>Pseudomonadota</taxon>
        <taxon>Alphaproteobacteria</taxon>
        <taxon>Hyphomicrobiales</taxon>
        <taxon>Rhizobiaceae</taxon>
        <taxon>Sinorhizobium/Ensifer group</taxon>
        <taxon>Sinorhizobium</taxon>
    </lineage>
</organism>
<keyword evidence="1" id="KW-0812">Transmembrane</keyword>
<proteinExistence type="predicted"/>
<name>I3XDN7_SINF2</name>
<keyword evidence="1" id="KW-1133">Transmembrane helix</keyword>
<evidence type="ECO:0000256" key="1">
    <source>
        <dbReference type="SAM" id="Phobius"/>
    </source>
</evidence>
<evidence type="ECO:0000313" key="2">
    <source>
        <dbReference type="EMBL" id="AFL53993.1"/>
    </source>
</evidence>
<evidence type="ECO:0000313" key="3">
    <source>
        <dbReference type="Proteomes" id="UP000006180"/>
    </source>
</evidence>
<dbReference type="eggNOG" id="COG4626">
    <property type="taxonomic scope" value="Bacteria"/>
</dbReference>
<accession>I3XDN7</accession>
<dbReference type="KEGG" id="sfd:USDA257_c54780"/>
<dbReference type="Gene3D" id="3.40.50.300">
    <property type="entry name" value="P-loop containing nucleotide triphosphate hydrolases"/>
    <property type="match status" value="1"/>
</dbReference>
<dbReference type="Gene3D" id="3.30.420.240">
    <property type="match status" value="1"/>
</dbReference>
<keyword evidence="1" id="KW-0472">Membrane</keyword>
<evidence type="ECO:0008006" key="4">
    <source>
        <dbReference type="Google" id="ProtNLM"/>
    </source>
</evidence>
<gene>
    <name evidence="2" type="ORF">USDA257_c54780</name>
</gene>
<sequence length="482" mass="53603">MNILQAIDHPELFEPWFRGKRDSFGAWFAFLAALFGLAMTDEQFAVYKNHTGRQERPTGANSEAWLVIGRRGGKSFVAALVAVFLACFFDYRPYLAPGERGTIMVIAADKKQARVILRYIAAMLNGIEMLKEMKARETANGFDLDNAVSIEVGTASFRSSRGYTYVAVLCDEIAFWRTDDAAEPDFAILDAIRPGMATIPNAMLLCMSSPYARKGALWDAFRRFYGKDGTPLVWKATTREMNPSIPQSHIDRALERDHASAMAEYMAEFRSDIEAFVTREVVEACVSPGVHERPFVRGTKYKAFVDPSGGSNDSFTMAIAHREDGRIVHDLTRERKPPFSPEATIAEFCKTLKDYGITEVHGDRYGGEFPREHFRKHGIGYRLSDKPRTDLYIELLPNLNSGKADLLDSPALVNQIVGLERRVSRGGKESIDHAPGGHDDLANSVAGAVWLCAEVNKAPTALFGTYDGSAGTQRNFYHSTAR</sequence>
<dbReference type="PATRIC" id="fig|1185652.3.peg.5680"/>
<dbReference type="EMBL" id="CP003563">
    <property type="protein sequence ID" value="AFL53993.1"/>
    <property type="molecule type" value="Genomic_DNA"/>
</dbReference>
<dbReference type="HOGENOM" id="CLU_587843_0_0_5"/>
<dbReference type="STRING" id="1185652.USDA257_c54780"/>
<feature type="transmembrane region" description="Helical" evidence="1">
    <location>
        <begin position="24"/>
        <end position="40"/>
    </location>
</feature>
<dbReference type="InterPro" id="IPR027417">
    <property type="entry name" value="P-loop_NTPase"/>
</dbReference>